<organism evidence="7 8">
    <name type="scientific">Tsuneonella suprasediminis</name>
    <dbReference type="NCBI Taxonomy" id="2306996"/>
    <lineage>
        <taxon>Bacteria</taxon>
        <taxon>Pseudomonadati</taxon>
        <taxon>Pseudomonadota</taxon>
        <taxon>Alphaproteobacteria</taxon>
        <taxon>Sphingomonadales</taxon>
        <taxon>Erythrobacteraceae</taxon>
        <taxon>Tsuneonella</taxon>
    </lineage>
</organism>
<evidence type="ECO:0000256" key="4">
    <source>
        <dbReference type="ARBA" id="ARBA00023136"/>
    </source>
</evidence>
<reference evidence="7 8" key="1">
    <citation type="submission" date="2018-09" db="EMBL/GenBank/DDBJ databases">
        <title>Altererythrobacter sp.Ery1 and Ery12, the genome sequencing of novel strains in genus Alterythrobacter.</title>
        <authorList>
            <person name="Cheng H."/>
            <person name="Wu Y.-H."/>
            <person name="Fang C."/>
            <person name="Xu X.-W."/>
        </authorList>
    </citation>
    <scope>NUCLEOTIDE SEQUENCE [LARGE SCALE GENOMIC DNA]</scope>
    <source>
        <strain evidence="7 8">Ery12</strain>
    </source>
</reference>
<evidence type="ECO:0000259" key="6">
    <source>
        <dbReference type="Pfam" id="PF03544"/>
    </source>
</evidence>
<feature type="region of interest" description="Disordered" evidence="5">
    <location>
        <begin position="170"/>
        <end position="204"/>
    </location>
</feature>
<keyword evidence="4" id="KW-0472">Membrane</keyword>
<keyword evidence="3" id="KW-1133">Transmembrane helix</keyword>
<dbReference type="InterPro" id="IPR037682">
    <property type="entry name" value="TonB_C"/>
</dbReference>
<protein>
    <submittedName>
        <fullName evidence="7">TonB family protein</fullName>
    </submittedName>
</protein>
<dbReference type="Proteomes" id="UP000284322">
    <property type="component" value="Unassembled WGS sequence"/>
</dbReference>
<comment type="subcellular location">
    <subcellularLocation>
        <location evidence="1">Membrane</location>
        <topology evidence="1">Single-pass membrane protein</topology>
    </subcellularLocation>
</comment>
<name>A0A419R2H9_9SPHN</name>
<evidence type="ECO:0000256" key="3">
    <source>
        <dbReference type="ARBA" id="ARBA00022989"/>
    </source>
</evidence>
<dbReference type="OrthoDB" id="7585155at2"/>
<comment type="caution">
    <text evidence="7">The sequence shown here is derived from an EMBL/GenBank/DDBJ whole genome shotgun (WGS) entry which is preliminary data.</text>
</comment>
<keyword evidence="8" id="KW-1185">Reference proteome</keyword>
<sequence length="308" mass="33371">MGASMIRSIIAAFLLCLPAPVLGLDFYEERGGWSIAPSDDGCAMSMDYDGDGQTTVLFGKDIDGSLFISVTNYNWSAKRGTTYDITYSLNGKLYGGGKNPGIESSGQKGFVSRVENSFERDFAAGRSLQIYLGEQLIDRLSLSGTAVGVASLNRCVTLLKQEHAAEAKEKAKYADLPNDPFSKATTSSGTAGGTDPTPKQNMGIWVTSNDYPAKAIREKHEGTTRFRLFIDTHGAVQKCETIETSGFPELDEQTCALALRRARFDPARDSSGKNIEGVWESAVRWELPTSLPPRPAPTNCVVGEVCIR</sequence>
<evidence type="ECO:0000313" key="8">
    <source>
        <dbReference type="Proteomes" id="UP000284322"/>
    </source>
</evidence>
<evidence type="ECO:0000256" key="1">
    <source>
        <dbReference type="ARBA" id="ARBA00004167"/>
    </source>
</evidence>
<evidence type="ECO:0000256" key="5">
    <source>
        <dbReference type="SAM" id="MobiDB-lite"/>
    </source>
</evidence>
<proteinExistence type="predicted"/>
<dbReference type="GO" id="GO:0055085">
    <property type="term" value="P:transmembrane transport"/>
    <property type="evidence" value="ECO:0007669"/>
    <property type="project" value="InterPro"/>
</dbReference>
<feature type="domain" description="TonB C-terminal" evidence="6">
    <location>
        <begin position="210"/>
        <end position="285"/>
    </location>
</feature>
<evidence type="ECO:0000256" key="2">
    <source>
        <dbReference type="ARBA" id="ARBA00022692"/>
    </source>
</evidence>
<keyword evidence="2" id="KW-0812">Transmembrane</keyword>
<evidence type="ECO:0000313" key="7">
    <source>
        <dbReference type="EMBL" id="RJX68124.1"/>
    </source>
</evidence>
<dbReference type="AlphaFoldDB" id="A0A419R2H9"/>
<accession>A0A419R2H9</accession>
<dbReference type="Gene3D" id="3.30.1150.10">
    <property type="match status" value="1"/>
</dbReference>
<dbReference type="GO" id="GO:0016020">
    <property type="term" value="C:membrane"/>
    <property type="evidence" value="ECO:0007669"/>
    <property type="project" value="UniProtKB-SubCell"/>
</dbReference>
<dbReference type="SUPFAM" id="SSF74653">
    <property type="entry name" value="TolA/TonB C-terminal domain"/>
    <property type="match status" value="1"/>
</dbReference>
<dbReference type="NCBIfam" id="TIGR01352">
    <property type="entry name" value="tonB_Cterm"/>
    <property type="match status" value="1"/>
</dbReference>
<dbReference type="EMBL" id="RAHJ01000018">
    <property type="protein sequence ID" value="RJX68124.1"/>
    <property type="molecule type" value="Genomic_DNA"/>
</dbReference>
<dbReference type="InterPro" id="IPR006260">
    <property type="entry name" value="TonB/TolA_C"/>
</dbReference>
<gene>
    <name evidence="7" type="ORF">D6858_09425</name>
</gene>
<dbReference type="Pfam" id="PF03544">
    <property type="entry name" value="TonB_C"/>
    <property type="match status" value="1"/>
</dbReference>